<organism evidence="3 4">
    <name type="scientific">Candidatus Nitrosocosmicus oleophilus</name>
    <dbReference type="NCBI Taxonomy" id="1353260"/>
    <lineage>
        <taxon>Archaea</taxon>
        <taxon>Nitrososphaerota</taxon>
        <taxon>Nitrososphaeria</taxon>
        <taxon>Nitrososphaerales</taxon>
        <taxon>Nitrososphaeraceae</taxon>
        <taxon>Candidatus Nitrosocosmicus</taxon>
    </lineage>
</organism>
<dbReference type="GO" id="GO:0102100">
    <property type="term" value="F:mycothiol-arsenate ligase activity"/>
    <property type="evidence" value="ECO:0007669"/>
    <property type="project" value="UniProtKB-EC"/>
</dbReference>
<keyword evidence="4" id="KW-1185">Reference proteome</keyword>
<evidence type="ECO:0000313" key="4">
    <source>
        <dbReference type="Proteomes" id="UP000058925"/>
    </source>
</evidence>
<sequence>MGRKVIWMKFSFGKKDHNDAKKTVLFVCVQNAGRSQMAEGFFRKYAQKDYAPVSAGTVPTSQINPIAVEVMKEVGIDIRSQKPKDLTEDMMRNSTIIVNMGCMDDKYCPALFLPKVIDWGIEDPKDKPIEKVREIRDEIEKRVSEIIESTKDNKIPI</sequence>
<dbReference type="CDD" id="cd16345">
    <property type="entry name" value="LMWP_ArsC"/>
    <property type="match status" value="1"/>
</dbReference>
<dbReference type="SMART" id="SM00226">
    <property type="entry name" value="LMWPc"/>
    <property type="match status" value="1"/>
</dbReference>
<evidence type="ECO:0000256" key="1">
    <source>
        <dbReference type="ARBA" id="ARBA00022849"/>
    </source>
</evidence>
<dbReference type="InterPro" id="IPR036196">
    <property type="entry name" value="Ptyr_pPase_sf"/>
</dbReference>
<dbReference type="Gene3D" id="3.40.50.2300">
    <property type="match status" value="1"/>
</dbReference>
<dbReference type="PANTHER" id="PTHR43428">
    <property type="entry name" value="ARSENATE REDUCTASE"/>
    <property type="match status" value="1"/>
</dbReference>
<keyword evidence="1" id="KW-0059">Arsenical resistance</keyword>
<dbReference type="Proteomes" id="UP000058925">
    <property type="component" value="Chromosome"/>
</dbReference>
<dbReference type="AlphaFoldDB" id="A0A654M0H7"/>
<dbReference type="EC" id="2.8.4.2" evidence="3"/>
<dbReference type="Pfam" id="PF01451">
    <property type="entry name" value="LMWPc"/>
    <property type="match status" value="1"/>
</dbReference>
<keyword evidence="3" id="KW-0808">Transferase</keyword>
<evidence type="ECO:0000259" key="2">
    <source>
        <dbReference type="SMART" id="SM00226"/>
    </source>
</evidence>
<proteinExistence type="predicted"/>
<dbReference type="KEGG" id="taa:NMY3_02004"/>
<feature type="domain" description="Phosphotyrosine protein phosphatase I" evidence="2">
    <location>
        <begin position="22"/>
        <end position="149"/>
    </location>
</feature>
<protein>
    <submittedName>
        <fullName evidence="3">Arsenate-mycothiol transferase ArsC2</fullName>
        <ecNumber evidence="3">2.8.4.2</ecNumber>
    </submittedName>
</protein>
<reference evidence="4" key="1">
    <citation type="submission" date="2015-10" db="EMBL/GenBank/DDBJ databases">
        <title>Niche specialization of a soil ammonia-oxidizing archaeon, Candidatus Nitrosocosmicus oleophilus.</title>
        <authorList>
            <person name="Jung M.-Y."/>
            <person name="Rhee S.-K."/>
        </authorList>
    </citation>
    <scope>NUCLEOTIDE SEQUENCE [LARGE SCALE GENOMIC DNA]</scope>
    <source>
        <strain evidence="4">MY3</strain>
    </source>
</reference>
<dbReference type="SUPFAM" id="SSF52788">
    <property type="entry name" value="Phosphotyrosine protein phosphatases I"/>
    <property type="match status" value="1"/>
</dbReference>
<dbReference type="InterPro" id="IPR023485">
    <property type="entry name" value="Ptyr_pPase"/>
</dbReference>
<dbReference type="PANTHER" id="PTHR43428:SF1">
    <property type="entry name" value="ARSENATE REDUCTASE"/>
    <property type="match status" value="1"/>
</dbReference>
<accession>A0A654M0H7</accession>
<dbReference type="EMBL" id="CP012850">
    <property type="protein sequence ID" value="ALI36206.1"/>
    <property type="molecule type" value="Genomic_DNA"/>
</dbReference>
<name>A0A654M0H7_9ARCH</name>
<gene>
    <name evidence="3" type="primary">arsC2</name>
    <name evidence="3" type="ORF">NMY3_02004</name>
</gene>
<dbReference type="GO" id="GO:0046685">
    <property type="term" value="P:response to arsenic-containing substance"/>
    <property type="evidence" value="ECO:0007669"/>
    <property type="project" value="UniProtKB-KW"/>
</dbReference>
<evidence type="ECO:0000313" key="3">
    <source>
        <dbReference type="EMBL" id="ALI36206.1"/>
    </source>
</evidence>